<dbReference type="PANTHER" id="PTHR43346">
    <property type="entry name" value="LIGAND BINDING DOMAIN PROTEIN, PUTATIVE (AFU_ORTHOLOGUE AFUA_6G14370)-RELATED"/>
    <property type="match status" value="1"/>
</dbReference>
<accession>A0A1R1JJP4</accession>
<dbReference type="EMBL" id="MJMN01000065">
    <property type="protein sequence ID" value="OMG75576.1"/>
    <property type="molecule type" value="Genomic_DNA"/>
</dbReference>
<dbReference type="InterPro" id="IPR013096">
    <property type="entry name" value="Cupin_2"/>
</dbReference>
<name>A0A1R1JJP4_ALCXX</name>
<protein>
    <submittedName>
        <fullName evidence="2">Cupin</fullName>
    </submittedName>
</protein>
<dbReference type="Proteomes" id="UP000187251">
    <property type="component" value="Unassembled WGS sequence"/>
</dbReference>
<dbReference type="SUPFAM" id="SSF51182">
    <property type="entry name" value="RmlC-like cupins"/>
    <property type="match status" value="1"/>
</dbReference>
<dbReference type="PANTHER" id="PTHR43346:SF1">
    <property type="entry name" value="QUERCETIN 2,3-DIOXYGENASE-RELATED"/>
    <property type="match status" value="1"/>
</dbReference>
<dbReference type="InterPro" id="IPR011051">
    <property type="entry name" value="RmlC_Cupin_sf"/>
</dbReference>
<feature type="domain" description="Cupin type-2" evidence="1">
    <location>
        <begin position="43"/>
        <end position="106"/>
    </location>
</feature>
<proteinExistence type="predicted"/>
<evidence type="ECO:0000313" key="3">
    <source>
        <dbReference type="Proteomes" id="UP000187251"/>
    </source>
</evidence>
<dbReference type="AlphaFoldDB" id="A0A1R1JJP4"/>
<dbReference type="OrthoDB" id="9791637at2"/>
<dbReference type="InterPro" id="IPR052538">
    <property type="entry name" value="Flavonoid_dioxygenase-like"/>
</dbReference>
<reference evidence="2 3" key="1">
    <citation type="submission" date="2016-09" db="EMBL/GenBank/DDBJ databases">
        <title>Phylogenomics of Achromobacter.</title>
        <authorList>
            <person name="Jeukens J."/>
            <person name="Freschi L."/>
            <person name="Vincent A.T."/>
            <person name="Emond-Rheault J.-G."/>
            <person name="Kukavica-Ibrulj I."/>
            <person name="Charette S.J."/>
            <person name="Levesque R.C."/>
        </authorList>
    </citation>
    <scope>NUCLEOTIDE SEQUENCE [LARGE SCALE GENOMIC DNA]</scope>
    <source>
        <strain evidence="2 3">AUS488</strain>
    </source>
</reference>
<comment type="caution">
    <text evidence="2">The sequence shown here is derived from an EMBL/GenBank/DDBJ whole genome shotgun (WGS) entry which is preliminary data.</text>
</comment>
<dbReference type="RefSeq" id="WP_076416414.1">
    <property type="nucleotide sequence ID" value="NZ_AP028040.1"/>
</dbReference>
<gene>
    <name evidence="2" type="ORF">BIZ92_18610</name>
</gene>
<organism evidence="2 3">
    <name type="scientific">Alcaligenes xylosoxydans xylosoxydans</name>
    <name type="common">Achromobacter xylosoxidans</name>
    <dbReference type="NCBI Taxonomy" id="85698"/>
    <lineage>
        <taxon>Bacteria</taxon>
        <taxon>Pseudomonadati</taxon>
        <taxon>Pseudomonadota</taxon>
        <taxon>Betaproteobacteria</taxon>
        <taxon>Burkholderiales</taxon>
        <taxon>Alcaligenaceae</taxon>
        <taxon>Achromobacter</taxon>
    </lineage>
</organism>
<dbReference type="Gene3D" id="2.60.120.10">
    <property type="entry name" value="Jelly Rolls"/>
    <property type="match status" value="1"/>
</dbReference>
<sequence length="168" mass="18589">MHETADITRNNESMDSVSWNILGQVYTPKQISDDSISWHAVFPEESFVPPHVHPHQDEYIYVLEGRIDLILDGRNQCAHAGDLVRMPRGIPHAFFNNSGLPAKALFWAAPAGKLLALYQRIHNMSSPAEVVQVSRDYDVIFLPPVSSAAAFASGLRQEACPDGEHGEA</sequence>
<evidence type="ECO:0000313" key="2">
    <source>
        <dbReference type="EMBL" id="OMG75576.1"/>
    </source>
</evidence>
<dbReference type="Pfam" id="PF07883">
    <property type="entry name" value="Cupin_2"/>
    <property type="match status" value="1"/>
</dbReference>
<evidence type="ECO:0000259" key="1">
    <source>
        <dbReference type="Pfam" id="PF07883"/>
    </source>
</evidence>
<dbReference type="InterPro" id="IPR014710">
    <property type="entry name" value="RmlC-like_jellyroll"/>
</dbReference>